<evidence type="ECO:0000313" key="1">
    <source>
        <dbReference type="EMBL" id="MCW8087162.1"/>
    </source>
</evidence>
<comment type="caution">
    <text evidence="1">The sequence shown here is derived from an EMBL/GenBank/DDBJ whole genome shotgun (WGS) entry which is preliminary data.</text>
</comment>
<sequence>MSHRRALLALGGAGLLAGCGFRPLYGPDGERRAPATDPGLAAELATVRVALMPERFGQVMRRYLQRRLEGSRPGTPSRYILYVATTSEVEPLGFRQDGTATRVRTVMTANWSLTTDAIPPTLVDQGRERTLDAFNIPDLQFFAAEASREAMDRRLVEELGDRVVEAVALSLRRRQATPG</sequence>
<dbReference type="Gene3D" id="3.30.160.150">
    <property type="entry name" value="Lipoprotein like domain"/>
    <property type="match status" value="1"/>
</dbReference>
<accession>A0ABT3NYC3</accession>
<dbReference type="Proteomes" id="UP001526430">
    <property type="component" value="Unassembled WGS sequence"/>
</dbReference>
<evidence type="ECO:0000313" key="2">
    <source>
        <dbReference type="Proteomes" id="UP001526430"/>
    </source>
</evidence>
<organism evidence="1 2">
    <name type="scientific">Sabulicella glaciei</name>
    <dbReference type="NCBI Taxonomy" id="2984948"/>
    <lineage>
        <taxon>Bacteria</taxon>
        <taxon>Pseudomonadati</taxon>
        <taxon>Pseudomonadota</taxon>
        <taxon>Alphaproteobacteria</taxon>
        <taxon>Acetobacterales</taxon>
        <taxon>Acetobacteraceae</taxon>
        <taxon>Sabulicella</taxon>
    </lineage>
</organism>
<keyword evidence="1" id="KW-0449">Lipoprotein</keyword>
<dbReference type="RefSeq" id="WP_301591328.1">
    <property type="nucleotide sequence ID" value="NZ_JAPFQI010000014.1"/>
</dbReference>
<proteinExistence type="predicted"/>
<protein>
    <submittedName>
        <fullName evidence="1">LPS assembly lipoprotein LptE</fullName>
    </submittedName>
</protein>
<keyword evidence="2" id="KW-1185">Reference proteome</keyword>
<dbReference type="EMBL" id="JAPFQI010000014">
    <property type="protein sequence ID" value="MCW8087162.1"/>
    <property type="molecule type" value="Genomic_DNA"/>
</dbReference>
<name>A0ABT3NYC3_9PROT</name>
<dbReference type="PROSITE" id="PS51257">
    <property type="entry name" value="PROKAR_LIPOPROTEIN"/>
    <property type="match status" value="1"/>
</dbReference>
<dbReference type="Pfam" id="PF04390">
    <property type="entry name" value="LptE"/>
    <property type="match status" value="1"/>
</dbReference>
<reference evidence="1 2" key="1">
    <citation type="submission" date="2022-10" db="EMBL/GenBank/DDBJ databases">
        <title>Roseococcus glaciei nov., sp. nov., isolated from glacier.</title>
        <authorList>
            <person name="Liu Q."/>
            <person name="Xin Y.-H."/>
        </authorList>
    </citation>
    <scope>NUCLEOTIDE SEQUENCE [LARGE SCALE GENOMIC DNA]</scope>
    <source>
        <strain evidence="1 2">MDT2-1-1</strain>
    </source>
</reference>
<dbReference type="InterPro" id="IPR007485">
    <property type="entry name" value="LPS_assembly_LptE"/>
</dbReference>
<gene>
    <name evidence="1" type="primary">lptE</name>
    <name evidence="1" type="ORF">OF850_16130</name>
</gene>